<dbReference type="GO" id="GO:0000281">
    <property type="term" value="P:mitotic cytokinesis"/>
    <property type="evidence" value="ECO:0007669"/>
    <property type="project" value="TreeGrafter"/>
</dbReference>
<reference evidence="3" key="3">
    <citation type="submission" date="2025-09" db="UniProtKB">
        <authorList>
            <consortium name="Ensembl"/>
        </authorList>
    </citation>
    <scope>IDENTIFICATION</scope>
</reference>
<sequence>MDNDGQSDKTHKRQREPLEENVLASNELENVLKRRRLVAEEVENQNPLQPLAGSPARSRRLELEVKPDTPAIASIRLRVQQLTQRRDGVAALVQRCMSDPGAESPSNSLLRDVCHIGEGEFTSRLERFKTPTPDSSPVPSTPSTRQLSSFVHNMQQQLNTTVTPSTKEATRIRQAREDELKLLRVQPLTENMWLKRSLSDSSLAERAVSPTSSTCVCKRTRKIPWPTLQFGKDDSNIDSKEAECSISFSGVNKVMGDSLNDTSAFTGDLQPCCTEFCLSESMMHPNEQMSTSALIDKMFEDVLQAADKEEEGEKGKETVNEESLSKRNKRENADMEVAETEQIEKSLVSSFGEDGMSKESAHCCAEWEEKDGVNSAEGQEIDEENVCSKREEEIKEESTPVPNEEDFLTLPPTCVLSPLSKSVEAVVTPLRLVATVPTPTVQCPSPEEVTTPSADSAPPLYSIDAYRSQRKNSHLASQCVTPGIQKQATEKSYIKPTINTKETIKVLSEEAARLQTVINQTLQALSCCSDEEHGKGSLQEAEAEKLLLVSSEKHAALLTEISRLREGAGAVLDSSTVSLQPCRGTVSISSVQLPLKVEFLCSARTGRPTHYFFILIRYGPCNIVATPLATAADAENGDTITFPTSITLQDIRSNFEIDIEVYSLSSNAGQTCTTNLQQLRSSTKSRVSINSHC</sequence>
<feature type="region of interest" description="Disordered" evidence="1">
    <location>
        <begin position="308"/>
        <end position="340"/>
    </location>
</feature>
<dbReference type="GO" id="GO:0005826">
    <property type="term" value="C:actomyosin contractile ring"/>
    <property type="evidence" value="ECO:0007669"/>
    <property type="project" value="TreeGrafter"/>
</dbReference>
<accession>A0AAR2J2C4</accession>
<dbReference type="PANTHER" id="PTHR21538">
    <property type="entry name" value="ANILLIN/RHOTEKIN RTKN"/>
    <property type="match status" value="1"/>
</dbReference>
<dbReference type="GO" id="GO:0000915">
    <property type="term" value="P:actomyosin contractile ring assembly"/>
    <property type="evidence" value="ECO:0007669"/>
    <property type="project" value="TreeGrafter"/>
</dbReference>
<keyword evidence="4" id="KW-1185">Reference proteome</keyword>
<feature type="compositionally biased region" description="Basic and acidic residues" evidence="1">
    <location>
        <begin position="311"/>
        <end position="333"/>
    </location>
</feature>
<dbReference type="InterPro" id="IPR012966">
    <property type="entry name" value="AHD"/>
</dbReference>
<dbReference type="GO" id="GO:0031106">
    <property type="term" value="P:septin ring organization"/>
    <property type="evidence" value="ECO:0007669"/>
    <property type="project" value="TreeGrafter"/>
</dbReference>
<feature type="domain" description="Anillin homology" evidence="2">
    <location>
        <begin position="582"/>
        <end position="685"/>
    </location>
</feature>
<feature type="region of interest" description="Disordered" evidence="1">
    <location>
        <begin position="370"/>
        <end position="406"/>
    </location>
</feature>
<reference evidence="3 4" key="1">
    <citation type="submission" date="2020-10" db="EMBL/GenBank/DDBJ databases">
        <title>Pygocentrus nattereri (red-bellied piranha) genome, fPygNat1, primary haplotype.</title>
        <authorList>
            <person name="Myers G."/>
            <person name="Meyer A."/>
            <person name="Karagic N."/>
            <person name="Pippel M."/>
            <person name="Winkler S."/>
            <person name="Tracey A."/>
            <person name="Wood J."/>
            <person name="Formenti G."/>
            <person name="Howe K."/>
            <person name="Fedrigo O."/>
            <person name="Jarvis E.D."/>
        </authorList>
    </citation>
    <scope>NUCLEOTIDE SEQUENCE [LARGE SCALE GENOMIC DNA]</scope>
</reference>
<dbReference type="Proteomes" id="UP001501920">
    <property type="component" value="Chromosome 7"/>
</dbReference>
<evidence type="ECO:0000313" key="3">
    <source>
        <dbReference type="Ensembl" id="ENSPNAP00000044409.1"/>
    </source>
</evidence>
<protein>
    <recommendedName>
        <fullName evidence="2">Anillin homology domain-containing protein</fullName>
    </recommendedName>
</protein>
<reference evidence="3" key="2">
    <citation type="submission" date="2025-08" db="UniProtKB">
        <authorList>
            <consortium name="Ensembl"/>
        </authorList>
    </citation>
    <scope>IDENTIFICATION</scope>
</reference>
<evidence type="ECO:0000259" key="2">
    <source>
        <dbReference type="Pfam" id="PF08174"/>
    </source>
</evidence>
<evidence type="ECO:0000256" key="1">
    <source>
        <dbReference type="SAM" id="MobiDB-lite"/>
    </source>
</evidence>
<dbReference type="AlphaFoldDB" id="A0AAR2J2C4"/>
<feature type="region of interest" description="Disordered" evidence="1">
    <location>
        <begin position="1"/>
        <end position="24"/>
    </location>
</feature>
<name>A0AAR2J2C4_PYGNA</name>
<proteinExistence type="predicted"/>
<feature type="compositionally biased region" description="Basic and acidic residues" evidence="1">
    <location>
        <begin position="386"/>
        <end position="398"/>
    </location>
</feature>
<dbReference type="InterPro" id="IPR051364">
    <property type="entry name" value="Cytokinesis/Rho-signaling"/>
</dbReference>
<dbReference type="PANTHER" id="PTHR21538:SF26">
    <property type="entry name" value="ANILLIN ISOFORM X1"/>
    <property type="match status" value="1"/>
</dbReference>
<organism evidence="3 4">
    <name type="scientific">Pygocentrus nattereri</name>
    <name type="common">Red-bellied piranha</name>
    <dbReference type="NCBI Taxonomy" id="42514"/>
    <lineage>
        <taxon>Eukaryota</taxon>
        <taxon>Metazoa</taxon>
        <taxon>Chordata</taxon>
        <taxon>Craniata</taxon>
        <taxon>Vertebrata</taxon>
        <taxon>Euteleostomi</taxon>
        <taxon>Actinopterygii</taxon>
        <taxon>Neopterygii</taxon>
        <taxon>Teleostei</taxon>
        <taxon>Ostariophysi</taxon>
        <taxon>Characiformes</taxon>
        <taxon>Characoidei</taxon>
        <taxon>Pygocentrus</taxon>
    </lineage>
</organism>
<dbReference type="GeneTree" id="ENSGT00390000008749"/>
<dbReference type="Pfam" id="PF08174">
    <property type="entry name" value="Anillin"/>
    <property type="match status" value="1"/>
</dbReference>
<evidence type="ECO:0000313" key="4">
    <source>
        <dbReference type="Proteomes" id="UP001501920"/>
    </source>
</evidence>
<dbReference type="Ensembl" id="ENSPNAT00000046636.1">
    <property type="protein sequence ID" value="ENSPNAP00000044409.1"/>
    <property type="gene ID" value="ENSPNAG00000024723.2"/>
</dbReference>